<name>A0A1Y2GZV6_9FUNG</name>
<comment type="caution">
    <text evidence="2">The sequence shown here is derived from an EMBL/GenBank/DDBJ whole genome shotgun (WGS) entry which is preliminary data.</text>
</comment>
<gene>
    <name evidence="2" type="ORF">BCR41DRAFT_346080</name>
</gene>
<feature type="region of interest" description="Disordered" evidence="1">
    <location>
        <begin position="81"/>
        <end position="121"/>
    </location>
</feature>
<evidence type="ECO:0000256" key="1">
    <source>
        <dbReference type="SAM" id="MobiDB-lite"/>
    </source>
</evidence>
<dbReference type="OrthoDB" id="10666621at2759"/>
<feature type="region of interest" description="Disordered" evidence="1">
    <location>
        <begin position="1"/>
        <end position="60"/>
    </location>
</feature>
<proteinExistence type="predicted"/>
<dbReference type="AlphaFoldDB" id="A0A1Y2GZV6"/>
<feature type="compositionally biased region" description="Polar residues" evidence="1">
    <location>
        <begin position="170"/>
        <end position="180"/>
    </location>
</feature>
<feature type="compositionally biased region" description="Basic and acidic residues" evidence="1">
    <location>
        <begin position="49"/>
        <end position="60"/>
    </location>
</feature>
<dbReference type="GeneID" id="33564662"/>
<dbReference type="RefSeq" id="XP_021885540.1">
    <property type="nucleotide sequence ID" value="XM_022022818.1"/>
</dbReference>
<keyword evidence="3" id="KW-1185">Reference proteome</keyword>
<evidence type="ECO:0000313" key="2">
    <source>
        <dbReference type="EMBL" id="ORZ27837.1"/>
    </source>
</evidence>
<feature type="compositionally biased region" description="Basic and acidic residues" evidence="1">
    <location>
        <begin position="209"/>
        <end position="218"/>
    </location>
</feature>
<reference evidence="2 3" key="1">
    <citation type="submission" date="2016-07" db="EMBL/GenBank/DDBJ databases">
        <title>Pervasive Adenine N6-methylation of Active Genes in Fungi.</title>
        <authorList>
            <consortium name="DOE Joint Genome Institute"/>
            <person name="Mondo S.J."/>
            <person name="Dannebaum R.O."/>
            <person name="Kuo R.C."/>
            <person name="Labutti K."/>
            <person name="Haridas S."/>
            <person name="Kuo A."/>
            <person name="Salamov A."/>
            <person name="Ahrendt S.R."/>
            <person name="Lipzen A."/>
            <person name="Sullivan W."/>
            <person name="Andreopoulos W.B."/>
            <person name="Clum A."/>
            <person name="Lindquist E."/>
            <person name="Daum C."/>
            <person name="Ramamoorthy G.K."/>
            <person name="Gryganskyi A."/>
            <person name="Culley D."/>
            <person name="Magnuson J.K."/>
            <person name="James T.Y."/>
            <person name="O'Malley M.A."/>
            <person name="Stajich J.E."/>
            <person name="Spatafora J.W."/>
            <person name="Visel A."/>
            <person name="Grigoriev I.V."/>
        </authorList>
    </citation>
    <scope>NUCLEOTIDE SEQUENCE [LARGE SCALE GENOMIC DNA]</scope>
    <source>
        <strain evidence="2 3">NRRL 3116</strain>
    </source>
</reference>
<sequence length="272" mass="30186">MQDADESPDNNEQILTPLEGTKSHHEQTPSGSLERMLNRVNLENTFNTEKSDENKPKTEATTRVDLCLGFKNFEQENPTLVATQASQTKSSHEVAETKDESEEVSLEEHNSTQKGPVEPEGYQVCDMETGLCYWVPANKVKFEPDNATQEKAKQEDVSKEGIYDTRPSETSEQLQPQTQLEPVPAIGIADVPAIVTASTTEFDPEPQELDSHQYDQPHVKMTSKHSVDDDNTNSTDIEPSSSASASVRSLNPGPRLVGKLSPERLAMFEKNK</sequence>
<feature type="compositionally biased region" description="Basic and acidic residues" evidence="1">
    <location>
        <begin position="143"/>
        <end position="169"/>
    </location>
</feature>
<organism evidence="2 3">
    <name type="scientific">Lobosporangium transversale</name>
    <dbReference type="NCBI Taxonomy" id="64571"/>
    <lineage>
        <taxon>Eukaryota</taxon>
        <taxon>Fungi</taxon>
        <taxon>Fungi incertae sedis</taxon>
        <taxon>Mucoromycota</taxon>
        <taxon>Mortierellomycotina</taxon>
        <taxon>Mortierellomycetes</taxon>
        <taxon>Mortierellales</taxon>
        <taxon>Mortierellaceae</taxon>
        <taxon>Lobosporangium</taxon>
    </lineage>
</organism>
<accession>A0A1Y2GZV6</accession>
<dbReference type="EMBL" id="MCFF01000003">
    <property type="protein sequence ID" value="ORZ27837.1"/>
    <property type="molecule type" value="Genomic_DNA"/>
</dbReference>
<evidence type="ECO:0000313" key="3">
    <source>
        <dbReference type="Proteomes" id="UP000193648"/>
    </source>
</evidence>
<dbReference type="Proteomes" id="UP000193648">
    <property type="component" value="Unassembled WGS sequence"/>
</dbReference>
<protein>
    <submittedName>
        <fullName evidence="2">Uncharacterized protein</fullName>
    </submittedName>
</protein>
<dbReference type="InParanoid" id="A0A1Y2GZV6"/>
<feature type="region of interest" description="Disordered" evidence="1">
    <location>
        <begin position="143"/>
        <end position="272"/>
    </location>
</feature>